<dbReference type="Pfam" id="PF03184">
    <property type="entry name" value="DDE_1"/>
    <property type="match status" value="1"/>
</dbReference>
<name>A0A6B2EH65_9DIPT</name>
<dbReference type="Gene3D" id="1.10.10.10">
    <property type="entry name" value="Winged helix-like DNA-binding domain superfamily/Winged helix DNA-binding domain"/>
    <property type="match status" value="1"/>
</dbReference>
<comment type="subcellular location">
    <subcellularLocation>
        <location evidence="1">Nucleus</location>
    </subcellularLocation>
</comment>
<dbReference type="EMBL" id="GIFK01004818">
    <property type="protein sequence ID" value="NBJ62521.1"/>
    <property type="molecule type" value="Transcribed_RNA"/>
</dbReference>
<evidence type="ECO:0000256" key="1">
    <source>
        <dbReference type="ARBA" id="ARBA00004123"/>
    </source>
</evidence>
<protein>
    <submittedName>
        <fullName evidence="5">Putative tigger transposable element-derived</fullName>
    </submittedName>
</protein>
<dbReference type="InterPro" id="IPR050863">
    <property type="entry name" value="CenT-Element_Derived"/>
</dbReference>
<dbReference type="Gene3D" id="1.10.10.60">
    <property type="entry name" value="Homeodomain-like"/>
    <property type="match status" value="1"/>
</dbReference>
<dbReference type="InterPro" id="IPR036388">
    <property type="entry name" value="WH-like_DNA-bd_sf"/>
</dbReference>
<evidence type="ECO:0000256" key="3">
    <source>
        <dbReference type="ARBA" id="ARBA00023125"/>
    </source>
</evidence>
<dbReference type="GO" id="GO:0005634">
    <property type="term" value="C:nucleus"/>
    <property type="evidence" value="ECO:0007669"/>
    <property type="project" value="UniProtKB-SubCell"/>
</dbReference>
<dbReference type="Pfam" id="PF13518">
    <property type="entry name" value="HTH_28"/>
    <property type="match status" value="1"/>
</dbReference>
<sequence length="572" mass="66109">MKRKHISTTLINKIKAVERLNSGETINSVAAAYNVGESTVRNWVKQYEELQRCFQEGKQRAYKKRMRNRKYPQTSEALYMWFFIMRARGVPISGPLLQRMALDFFKIFKDGPETFSASNGWLRGWKQVHQLRELTISGEALSSNEDLLPPFLERFRELIEDNGLTFEQIYIADESGLWYQKLPNKTLVEKIQKTAPGYKVNKERLTMLACANATGLHKLPLFIIGKAEKPRAFKGVDLNDLPVKYGHQTSSWMSKKLFTEWFFEDFAPRVQEYLRSMGLPERAILLLYNTPVHPPEEELICGGIRVIYLPPNVTATTQPMGQNVLESIKTKYRRSFVTFLLQQIENGHEVSSSIKQVDILNAILWTAEAWDKVDSHTISRRWKNIFPETYKPYESTDQEVLENEQESGVTEDLEELHQLVNELPTSEVITEQDVQDWLRIDQGVILNDSEIIEVIMDTVQDLRNPSEEVFYDEDDQDLFSIDQELVLDDFGIDIVDMVDRVQNEGNSPEAIFNDEHLDPEAIMNVSQHEALKALDTFLIYANNEKEFESSIEKFNEARDILVAKCNNANSNE</sequence>
<dbReference type="Pfam" id="PF03221">
    <property type="entry name" value="HTH_Tnp_Tc5"/>
    <property type="match status" value="1"/>
</dbReference>
<dbReference type="PANTHER" id="PTHR19303:SF16">
    <property type="entry name" value="JERKY PROTEIN HOMOLOG-LIKE"/>
    <property type="match status" value="1"/>
</dbReference>
<evidence type="ECO:0000313" key="5">
    <source>
        <dbReference type="EMBL" id="NBJ62521.1"/>
    </source>
</evidence>
<feature type="domain" description="HTH CENPB-type" evidence="4">
    <location>
        <begin position="62"/>
        <end position="135"/>
    </location>
</feature>
<keyword evidence="3" id="KW-0238">DNA-binding</keyword>
<evidence type="ECO:0000256" key="2">
    <source>
        <dbReference type="ARBA" id="ARBA00010881"/>
    </source>
</evidence>
<dbReference type="InterPro" id="IPR006600">
    <property type="entry name" value="HTH_CenpB_DNA-bd_dom"/>
</dbReference>
<proteinExistence type="inferred from homology"/>
<comment type="similarity">
    <text evidence="2">Belongs to the tigger transposable element derived protein family.</text>
</comment>
<dbReference type="GO" id="GO:0003677">
    <property type="term" value="F:DNA binding"/>
    <property type="evidence" value="ECO:0007669"/>
    <property type="project" value="UniProtKB-KW"/>
</dbReference>
<dbReference type="AlphaFoldDB" id="A0A6B2EH65"/>
<dbReference type="SUPFAM" id="SSF46689">
    <property type="entry name" value="Homeodomain-like"/>
    <property type="match status" value="2"/>
</dbReference>
<dbReference type="InterPro" id="IPR009057">
    <property type="entry name" value="Homeodomain-like_sf"/>
</dbReference>
<evidence type="ECO:0000259" key="4">
    <source>
        <dbReference type="PROSITE" id="PS51253"/>
    </source>
</evidence>
<dbReference type="PANTHER" id="PTHR19303">
    <property type="entry name" value="TRANSPOSON"/>
    <property type="match status" value="1"/>
</dbReference>
<reference evidence="5" key="1">
    <citation type="submission" date="2019-10" db="EMBL/GenBank/DDBJ databases">
        <title>Short sand fly seasons in Tbilisi, Georgia, hinder development of host immunity to saliva of the visceral leishmaniasis vector Phlebotomus kandelakii.</title>
        <authorList>
            <person name="Oliveira F."/>
            <person name="Giorgobiani E."/>
            <person name="Guimaraes-Costa A.B."/>
            <person name="Abdeladhim M."/>
            <person name="Oristian J."/>
            <person name="Tskhvaradze L."/>
            <person name="Tsertsvadze N."/>
            <person name="Zakalashvili M."/>
            <person name="Valenzuela J.G."/>
            <person name="Kamhawi S."/>
        </authorList>
    </citation>
    <scope>NUCLEOTIDE SEQUENCE</scope>
    <source>
        <strain evidence="5">Wild-capture in Tbilisi</strain>
        <tissue evidence="5">Salivary glands</tissue>
    </source>
</reference>
<dbReference type="PROSITE" id="PS51253">
    <property type="entry name" value="HTH_CENPB"/>
    <property type="match status" value="1"/>
</dbReference>
<dbReference type="SMART" id="SM00674">
    <property type="entry name" value="CENPB"/>
    <property type="match status" value="1"/>
</dbReference>
<organism evidence="5">
    <name type="scientific">Phlebotomus kandelakii</name>
    <dbReference type="NCBI Taxonomy" id="1109342"/>
    <lineage>
        <taxon>Eukaryota</taxon>
        <taxon>Metazoa</taxon>
        <taxon>Ecdysozoa</taxon>
        <taxon>Arthropoda</taxon>
        <taxon>Hexapoda</taxon>
        <taxon>Insecta</taxon>
        <taxon>Pterygota</taxon>
        <taxon>Neoptera</taxon>
        <taxon>Endopterygota</taxon>
        <taxon>Diptera</taxon>
        <taxon>Nematocera</taxon>
        <taxon>Psychodoidea</taxon>
        <taxon>Psychodidae</taxon>
        <taxon>Phlebotomus</taxon>
        <taxon>Larroussius</taxon>
    </lineage>
</organism>
<accession>A0A6B2EH65</accession>
<dbReference type="InterPro" id="IPR004875">
    <property type="entry name" value="DDE_SF_endonuclease_dom"/>
</dbReference>
<dbReference type="InterPro" id="IPR055247">
    <property type="entry name" value="InsJ-like_HTH"/>
</dbReference>